<gene>
    <name evidence="1" type="ORF">RFF62_02490</name>
</gene>
<dbReference type="RefSeq" id="WP_120171140.1">
    <property type="nucleotide sequence ID" value="NZ_AP018400.1"/>
</dbReference>
<dbReference type="GeneID" id="52228709"/>
<dbReference type="EMBL" id="JAVIBX010000006">
    <property type="protein sequence ID" value="MDQ8832678.1"/>
    <property type="molecule type" value="Genomic_DNA"/>
</dbReference>
<protein>
    <submittedName>
        <fullName evidence="1">Uncharacterized protein</fullName>
    </submittedName>
</protein>
<keyword evidence="2" id="KW-1185">Reference proteome</keyword>
<evidence type="ECO:0000313" key="1">
    <source>
        <dbReference type="EMBL" id="MDQ8832678.1"/>
    </source>
</evidence>
<accession>A0ABU1B1X3</accession>
<proteinExistence type="predicted"/>
<name>A0ABU1B1X3_9STRE</name>
<sequence>MKKTSPKQVIEGYHIMKSRRIVALPSSRKATDSKILTDSSFIKLRQKLRQFSANLSPEEAKEYSKIISGQSSPAQASILHSLYEYLEQED</sequence>
<evidence type="ECO:0000313" key="2">
    <source>
        <dbReference type="Proteomes" id="UP001228446"/>
    </source>
</evidence>
<reference evidence="1 2" key="1">
    <citation type="submission" date="2023-08" db="EMBL/GenBank/DDBJ databases">
        <title>Streptococcus ruminantium-associated sheep mastitis outbreak detected in Italy is distinct from bovine isolates.</title>
        <authorList>
            <person name="Rosa M.N."/>
            <person name="Vezina B."/>
            <person name="Tola S."/>
        </authorList>
    </citation>
    <scope>NUCLEOTIDE SEQUENCE [LARGE SCALE GENOMIC DNA]</scope>
    <source>
        <strain evidence="1 2">OM6730</strain>
    </source>
</reference>
<organism evidence="1 2">
    <name type="scientific">Streptococcus ruminantium</name>
    <dbReference type="NCBI Taxonomy" id="1917441"/>
    <lineage>
        <taxon>Bacteria</taxon>
        <taxon>Bacillati</taxon>
        <taxon>Bacillota</taxon>
        <taxon>Bacilli</taxon>
        <taxon>Lactobacillales</taxon>
        <taxon>Streptococcaceae</taxon>
        <taxon>Streptococcus</taxon>
    </lineage>
</organism>
<dbReference type="Proteomes" id="UP001228446">
    <property type="component" value="Unassembled WGS sequence"/>
</dbReference>
<comment type="caution">
    <text evidence="1">The sequence shown here is derived from an EMBL/GenBank/DDBJ whole genome shotgun (WGS) entry which is preliminary data.</text>
</comment>